<keyword evidence="3" id="KW-1185">Reference proteome</keyword>
<evidence type="ECO:0000256" key="1">
    <source>
        <dbReference type="SAM" id="Phobius"/>
    </source>
</evidence>
<feature type="transmembrane region" description="Helical" evidence="1">
    <location>
        <begin position="103"/>
        <end position="129"/>
    </location>
</feature>
<proteinExistence type="predicted"/>
<dbReference type="InterPro" id="IPR016924">
    <property type="entry name" value="UCP029543"/>
</dbReference>
<dbReference type="NCBIfam" id="NF033919">
    <property type="entry name" value="PA2779_fam"/>
    <property type="match status" value="1"/>
</dbReference>
<dbReference type="AlphaFoldDB" id="A0A1I3M7U9"/>
<dbReference type="PIRSF" id="PIRSF029543">
    <property type="entry name" value="UCP029543"/>
    <property type="match status" value="1"/>
</dbReference>
<dbReference type="InterPro" id="IPR046735">
    <property type="entry name" value="PA2779-like"/>
</dbReference>
<evidence type="ECO:0008006" key="4">
    <source>
        <dbReference type="Google" id="ProtNLM"/>
    </source>
</evidence>
<dbReference type="Proteomes" id="UP000243606">
    <property type="component" value="Unassembled WGS sequence"/>
</dbReference>
<dbReference type="OrthoDB" id="7013454at2"/>
<evidence type="ECO:0000313" key="2">
    <source>
        <dbReference type="EMBL" id="SFI93061.1"/>
    </source>
</evidence>
<gene>
    <name evidence="2" type="ORF">SAMN05216206_3196</name>
</gene>
<dbReference type="EMBL" id="FOQL01000004">
    <property type="protein sequence ID" value="SFI93061.1"/>
    <property type="molecule type" value="Genomic_DNA"/>
</dbReference>
<keyword evidence="1" id="KW-1133">Transmembrane helix</keyword>
<keyword evidence="1" id="KW-0812">Transmembrane</keyword>
<evidence type="ECO:0000313" key="3">
    <source>
        <dbReference type="Proteomes" id="UP000243606"/>
    </source>
</evidence>
<protein>
    <recommendedName>
        <fullName evidence="4">PA2779 family protein</fullName>
    </recommendedName>
</protein>
<organism evidence="2 3">
    <name type="scientific">Pseudomonas guineae</name>
    <dbReference type="NCBI Taxonomy" id="425504"/>
    <lineage>
        <taxon>Bacteria</taxon>
        <taxon>Pseudomonadati</taxon>
        <taxon>Pseudomonadota</taxon>
        <taxon>Gammaproteobacteria</taxon>
        <taxon>Pseudomonadales</taxon>
        <taxon>Pseudomonadaceae</taxon>
        <taxon>Pseudomonas</taxon>
    </lineage>
</organism>
<sequence>MTLIRTVKPIISIMLSAVFMLTTISSVSARTSMVGTHEVIAEQQVSVDRESLKQMLGDQDVQNKLATMGVSPEQVEQRINSLTPSELASFNSQLNTAPSGAGVVGIIVLFLLVFILTDALCVTNIFNFVHCVR</sequence>
<dbReference type="STRING" id="425504.SAMN05216206_3196"/>
<name>A0A1I3M7U9_9PSED</name>
<dbReference type="Pfam" id="PF20332">
    <property type="entry name" value="DUF6627"/>
    <property type="match status" value="1"/>
</dbReference>
<accession>A0A1I3M7U9</accession>
<reference evidence="3" key="1">
    <citation type="submission" date="2016-10" db="EMBL/GenBank/DDBJ databases">
        <authorList>
            <person name="Varghese N."/>
            <person name="Submissions S."/>
        </authorList>
    </citation>
    <scope>NUCLEOTIDE SEQUENCE [LARGE SCALE GENOMIC DNA]</scope>
    <source>
        <strain evidence="3">LMG 24016</strain>
    </source>
</reference>
<keyword evidence="1" id="KW-0472">Membrane</keyword>